<reference evidence="1 2" key="1">
    <citation type="journal article" date="2022" name="New Phytol.">
        <title>Ecological generalism drives hyperdiversity of secondary metabolite gene clusters in xylarialean endophytes.</title>
        <authorList>
            <person name="Franco M.E.E."/>
            <person name="Wisecaver J.H."/>
            <person name="Arnold A.E."/>
            <person name="Ju Y.M."/>
            <person name="Slot J.C."/>
            <person name="Ahrendt S."/>
            <person name="Moore L.P."/>
            <person name="Eastman K.E."/>
            <person name="Scott K."/>
            <person name="Konkel Z."/>
            <person name="Mondo S.J."/>
            <person name="Kuo A."/>
            <person name="Hayes R.D."/>
            <person name="Haridas S."/>
            <person name="Andreopoulos B."/>
            <person name="Riley R."/>
            <person name="LaButti K."/>
            <person name="Pangilinan J."/>
            <person name="Lipzen A."/>
            <person name="Amirebrahimi M."/>
            <person name="Yan J."/>
            <person name="Adam C."/>
            <person name="Keymanesh K."/>
            <person name="Ng V."/>
            <person name="Louie K."/>
            <person name="Northen T."/>
            <person name="Drula E."/>
            <person name="Henrissat B."/>
            <person name="Hsieh H.M."/>
            <person name="Youens-Clark K."/>
            <person name="Lutzoni F."/>
            <person name="Miadlikowska J."/>
            <person name="Eastwood D.C."/>
            <person name="Hamelin R.C."/>
            <person name="Grigoriev I.V."/>
            <person name="U'Ren J.M."/>
        </authorList>
    </citation>
    <scope>NUCLEOTIDE SEQUENCE [LARGE SCALE GENOMIC DNA]</scope>
    <source>
        <strain evidence="1 2">CBS 119005</strain>
    </source>
</reference>
<sequence length="262" mass="29799">MDYQAHDILPFSQTSYVAPTAADEVLPILREKNLPDEIALEIASLGYSPGLSKRRVRQQVYHVSNYGTPTNQANITGLYLSTNRMPENGWRVGPQRIIFQTRAKDQGWADAGGDGTFENSHTWFEASILRSFPLGTEGNDRDVTLEDDLSISWQTAVTMDLNANSSRNDLRERGWDFVQAADGRIAWKVCNNITASNQYRDYRVEWRRGFQAEDVDEMAVGRGEGFLELLEPGFIVVLWARAQQWNWRNFVGAATIEIKYEL</sequence>
<comment type="caution">
    <text evidence="1">The sequence shown here is derived from an EMBL/GenBank/DDBJ whole genome shotgun (WGS) entry which is preliminary data.</text>
</comment>
<organism evidence="1 2">
    <name type="scientific">Hypoxylon rubiginosum</name>
    <dbReference type="NCBI Taxonomy" id="110542"/>
    <lineage>
        <taxon>Eukaryota</taxon>
        <taxon>Fungi</taxon>
        <taxon>Dikarya</taxon>
        <taxon>Ascomycota</taxon>
        <taxon>Pezizomycotina</taxon>
        <taxon>Sordariomycetes</taxon>
        <taxon>Xylariomycetidae</taxon>
        <taxon>Xylariales</taxon>
        <taxon>Hypoxylaceae</taxon>
        <taxon>Hypoxylon</taxon>
    </lineage>
</organism>
<evidence type="ECO:0000313" key="2">
    <source>
        <dbReference type="Proteomes" id="UP001497700"/>
    </source>
</evidence>
<dbReference type="EMBL" id="MU393487">
    <property type="protein sequence ID" value="KAI4864372.1"/>
    <property type="molecule type" value="Genomic_DNA"/>
</dbReference>
<gene>
    <name evidence="1" type="ORF">F4820DRAFT_423846</name>
</gene>
<proteinExistence type="predicted"/>
<protein>
    <submittedName>
        <fullName evidence="1">Uncharacterized protein</fullName>
    </submittedName>
</protein>
<accession>A0ACB9YYS0</accession>
<evidence type="ECO:0000313" key="1">
    <source>
        <dbReference type="EMBL" id="KAI4864372.1"/>
    </source>
</evidence>
<keyword evidence="2" id="KW-1185">Reference proteome</keyword>
<dbReference type="Proteomes" id="UP001497700">
    <property type="component" value="Unassembled WGS sequence"/>
</dbReference>
<name>A0ACB9YYS0_9PEZI</name>